<proteinExistence type="predicted"/>
<organism evidence="1 2">
    <name type="scientific">Streptomyces erythrochromogenes</name>
    <dbReference type="NCBI Taxonomy" id="285574"/>
    <lineage>
        <taxon>Bacteria</taxon>
        <taxon>Bacillati</taxon>
        <taxon>Actinomycetota</taxon>
        <taxon>Actinomycetes</taxon>
        <taxon>Kitasatosporales</taxon>
        <taxon>Streptomycetaceae</taxon>
        <taxon>Streptomyces</taxon>
    </lineage>
</organism>
<evidence type="ECO:0000313" key="2">
    <source>
        <dbReference type="Proteomes" id="UP001432312"/>
    </source>
</evidence>
<sequence length="157" mass="16704">MSIWPSIVAVLGTLAGALTAGLLQHRSARSARAEERAASHRQDQLGAVTEFAAALDAHRSAMFHRERLTLTGTTGTEHELEAQTRSHDTRAAVTAPHIRLQVLVPELAVAAQQAADATYALRKAADRTELDARRHAAKEASVAFIAAAASLLSPADR</sequence>
<protein>
    <recommendedName>
        <fullName evidence="3">Protein kilB</fullName>
    </recommendedName>
</protein>
<accession>A0ABZ1QMQ0</accession>
<evidence type="ECO:0000313" key="1">
    <source>
        <dbReference type="EMBL" id="WUN83597.1"/>
    </source>
</evidence>
<dbReference type="EMBL" id="CP108036">
    <property type="protein sequence ID" value="WUN83597.1"/>
    <property type="molecule type" value="Genomic_DNA"/>
</dbReference>
<dbReference type="RefSeq" id="WP_031151736.1">
    <property type="nucleotide sequence ID" value="NZ_CP108036.1"/>
</dbReference>
<name>A0ABZ1QMQ0_9ACTN</name>
<evidence type="ECO:0008006" key="3">
    <source>
        <dbReference type="Google" id="ProtNLM"/>
    </source>
</evidence>
<keyword evidence="2" id="KW-1185">Reference proteome</keyword>
<dbReference type="GeneID" id="95501747"/>
<gene>
    <name evidence="1" type="ORF">OHA91_36875</name>
</gene>
<reference evidence="1" key="1">
    <citation type="submission" date="2022-10" db="EMBL/GenBank/DDBJ databases">
        <title>The complete genomes of actinobacterial strains from the NBC collection.</title>
        <authorList>
            <person name="Joergensen T.S."/>
            <person name="Alvarez Arevalo M."/>
            <person name="Sterndorff E.B."/>
            <person name="Faurdal D."/>
            <person name="Vuksanovic O."/>
            <person name="Mourched A.-S."/>
            <person name="Charusanti P."/>
            <person name="Shaw S."/>
            <person name="Blin K."/>
            <person name="Weber T."/>
        </authorList>
    </citation>
    <scope>NUCLEOTIDE SEQUENCE</scope>
    <source>
        <strain evidence="1">NBC_00303</strain>
    </source>
</reference>
<dbReference type="Proteomes" id="UP001432312">
    <property type="component" value="Chromosome"/>
</dbReference>